<keyword evidence="2" id="KW-1185">Reference proteome</keyword>
<gene>
    <name evidence="1" type="ORF">F5144DRAFT_607286</name>
</gene>
<dbReference type="EMBL" id="JAGIZQ010000008">
    <property type="protein sequence ID" value="KAH6613375.1"/>
    <property type="molecule type" value="Genomic_DNA"/>
</dbReference>
<evidence type="ECO:0000313" key="1">
    <source>
        <dbReference type="EMBL" id="KAH6613375.1"/>
    </source>
</evidence>
<dbReference type="Proteomes" id="UP000724584">
    <property type="component" value="Unassembled WGS sequence"/>
</dbReference>
<name>A0ACB7NYV9_9PEZI</name>
<proteinExistence type="predicted"/>
<reference evidence="1 2" key="1">
    <citation type="journal article" date="2021" name="Nat. Commun.">
        <title>Genetic determinants of endophytism in the Arabidopsis root mycobiome.</title>
        <authorList>
            <person name="Mesny F."/>
            <person name="Miyauchi S."/>
            <person name="Thiergart T."/>
            <person name="Pickel B."/>
            <person name="Atanasova L."/>
            <person name="Karlsson M."/>
            <person name="Huettel B."/>
            <person name="Barry K.W."/>
            <person name="Haridas S."/>
            <person name="Chen C."/>
            <person name="Bauer D."/>
            <person name="Andreopoulos W."/>
            <person name="Pangilinan J."/>
            <person name="LaButti K."/>
            <person name="Riley R."/>
            <person name="Lipzen A."/>
            <person name="Clum A."/>
            <person name="Drula E."/>
            <person name="Henrissat B."/>
            <person name="Kohler A."/>
            <person name="Grigoriev I.V."/>
            <person name="Martin F.M."/>
            <person name="Hacquard S."/>
        </authorList>
    </citation>
    <scope>NUCLEOTIDE SEQUENCE [LARGE SCALE GENOMIC DNA]</scope>
    <source>
        <strain evidence="1 2">MPI-SDFR-AT-0079</strain>
    </source>
</reference>
<comment type="caution">
    <text evidence="1">The sequence shown here is derived from an EMBL/GenBank/DDBJ whole genome shotgun (WGS) entry which is preliminary data.</text>
</comment>
<organism evidence="1 2">
    <name type="scientific">Chaetomium tenue</name>
    <dbReference type="NCBI Taxonomy" id="1854479"/>
    <lineage>
        <taxon>Eukaryota</taxon>
        <taxon>Fungi</taxon>
        <taxon>Dikarya</taxon>
        <taxon>Ascomycota</taxon>
        <taxon>Pezizomycotina</taxon>
        <taxon>Sordariomycetes</taxon>
        <taxon>Sordariomycetidae</taxon>
        <taxon>Sordariales</taxon>
        <taxon>Chaetomiaceae</taxon>
        <taxon>Chaetomium</taxon>
    </lineage>
</organism>
<sequence length="113" mass="13011">MDSSKLVPVQQVVVVAIKNRPEQDVLRTAISRTEEESCATMYRWRQAENVFSDLQEQPEPMGEEYREERGRRIEAIGRMERRAMEKELNTAAVLPSLYDFLFLSPLTSTGSSE</sequence>
<protein>
    <submittedName>
        <fullName evidence="1">Uncharacterized protein</fullName>
    </submittedName>
</protein>
<accession>A0ACB7NYV9</accession>
<evidence type="ECO:0000313" key="2">
    <source>
        <dbReference type="Proteomes" id="UP000724584"/>
    </source>
</evidence>